<evidence type="ECO:0000313" key="3">
    <source>
        <dbReference type="Proteomes" id="UP000001357"/>
    </source>
</evidence>
<dbReference type="Gene3D" id="1.25.40.90">
    <property type="match status" value="1"/>
</dbReference>
<dbReference type="RefSeq" id="XP_001745486.1">
    <property type="nucleotide sequence ID" value="XM_001745434.1"/>
</dbReference>
<dbReference type="PANTHER" id="PTHR22951:SF5">
    <property type="entry name" value="PHOSPHATIDYLINOSITOL-BINDING CLATHRIN ASSEMBLY PROTEIN LAP"/>
    <property type="match status" value="1"/>
</dbReference>
<dbReference type="GO" id="GO:0048268">
    <property type="term" value="P:clathrin coat assembly"/>
    <property type="evidence" value="ECO:0007669"/>
    <property type="project" value="InterPro"/>
</dbReference>
<accession>A9UYG3</accession>
<dbReference type="Proteomes" id="UP000001357">
    <property type="component" value="Unassembled WGS sequence"/>
</dbReference>
<dbReference type="KEGG" id="mbr:MONBRDRAFT_7913"/>
<organism evidence="2 3">
    <name type="scientific">Monosiga brevicollis</name>
    <name type="common">Choanoflagellate</name>
    <dbReference type="NCBI Taxonomy" id="81824"/>
    <lineage>
        <taxon>Eukaryota</taxon>
        <taxon>Choanoflagellata</taxon>
        <taxon>Craspedida</taxon>
        <taxon>Salpingoecidae</taxon>
        <taxon>Monosiga</taxon>
    </lineage>
</organism>
<evidence type="ECO:0000259" key="1">
    <source>
        <dbReference type="PROSITE" id="PS50942"/>
    </source>
</evidence>
<dbReference type="InParanoid" id="A9UYG3"/>
<name>A9UYG3_MONBE</name>
<dbReference type="Pfam" id="PF07651">
    <property type="entry name" value="ANTH"/>
    <property type="match status" value="1"/>
</dbReference>
<dbReference type="InterPro" id="IPR011417">
    <property type="entry name" value="ANTH_dom"/>
</dbReference>
<protein>
    <recommendedName>
        <fullName evidence="1">ENTH domain-containing protein</fullName>
    </recommendedName>
</protein>
<dbReference type="InterPro" id="IPR008942">
    <property type="entry name" value="ENTH_VHS"/>
</dbReference>
<dbReference type="AlphaFoldDB" id="A9UYG3"/>
<feature type="domain" description="ENTH" evidence="1">
    <location>
        <begin position="11"/>
        <end position="143"/>
    </location>
</feature>
<evidence type="ECO:0000313" key="2">
    <source>
        <dbReference type="EMBL" id="EDQ89457.1"/>
    </source>
</evidence>
<proteinExistence type="predicted"/>
<dbReference type="GO" id="GO:0072583">
    <property type="term" value="P:clathrin-dependent endocytosis"/>
    <property type="evidence" value="ECO:0007669"/>
    <property type="project" value="InterPro"/>
</dbReference>
<dbReference type="GeneID" id="5890840"/>
<dbReference type="PROSITE" id="PS50942">
    <property type="entry name" value="ENTH"/>
    <property type="match status" value="1"/>
</dbReference>
<dbReference type="EMBL" id="CH991550">
    <property type="protein sequence ID" value="EDQ89457.1"/>
    <property type="molecule type" value="Genomic_DNA"/>
</dbReference>
<dbReference type="PANTHER" id="PTHR22951">
    <property type="entry name" value="CLATHRIN ASSEMBLY PROTEIN"/>
    <property type="match status" value="1"/>
</dbReference>
<dbReference type="GO" id="GO:0005543">
    <property type="term" value="F:phospholipid binding"/>
    <property type="evidence" value="ECO:0007669"/>
    <property type="project" value="InterPro"/>
</dbReference>
<keyword evidence="3" id="KW-1185">Reference proteome</keyword>
<dbReference type="SUPFAM" id="SSF48464">
    <property type="entry name" value="ENTH/VHS domain"/>
    <property type="match status" value="1"/>
</dbReference>
<dbReference type="SUPFAM" id="SSF89009">
    <property type="entry name" value="GAT-like domain"/>
    <property type="match status" value="1"/>
</dbReference>
<dbReference type="InterPro" id="IPR045192">
    <property type="entry name" value="AP180-like"/>
</dbReference>
<reference evidence="2 3" key="1">
    <citation type="journal article" date="2008" name="Nature">
        <title>The genome of the choanoflagellate Monosiga brevicollis and the origin of metazoans.</title>
        <authorList>
            <consortium name="JGI Sequencing"/>
            <person name="King N."/>
            <person name="Westbrook M.J."/>
            <person name="Young S.L."/>
            <person name="Kuo A."/>
            <person name="Abedin M."/>
            <person name="Chapman J."/>
            <person name="Fairclough S."/>
            <person name="Hellsten U."/>
            <person name="Isogai Y."/>
            <person name="Letunic I."/>
            <person name="Marr M."/>
            <person name="Pincus D."/>
            <person name="Putnam N."/>
            <person name="Rokas A."/>
            <person name="Wright K.J."/>
            <person name="Zuzow R."/>
            <person name="Dirks W."/>
            <person name="Good M."/>
            <person name="Goodstein D."/>
            <person name="Lemons D."/>
            <person name="Li W."/>
            <person name="Lyons J.B."/>
            <person name="Morris A."/>
            <person name="Nichols S."/>
            <person name="Richter D.J."/>
            <person name="Salamov A."/>
            <person name="Bork P."/>
            <person name="Lim W.A."/>
            <person name="Manning G."/>
            <person name="Miller W.T."/>
            <person name="McGinnis W."/>
            <person name="Shapiro H."/>
            <person name="Tjian R."/>
            <person name="Grigoriev I.V."/>
            <person name="Rokhsar D."/>
        </authorList>
    </citation>
    <scope>NUCLEOTIDE SEQUENCE [LARGE SCALE GENOMIC DNA]</scope>
    <source>
        <strain evidence="3">MX1 / ATCC 50154</strain>
    </source>
</reference>
<gene>
    <name evidence="2" type="ORF">MONBRDRAFT_7913</name>
</gene>
<sequence length="170" mass="19226">MPPRRSLREQLRAAVSSPIDRVVFKATDNTAARPKQKHVEHLIHLSYHEHFDAQEYVAILRRRYEAPTSTGLTMAKALALTHSLMNNSSQYIAKMLLRDLREILVPLVDMYAVVAERFFQQPKMRAQKLLVLYKRFSSVCTRADGFLEACTRAQLLAGSGNMAQLAAVGN</sequence>
<dbReference type="InterPro" id="IPR013809">
    <property type="entry name" value="ENTH"/>
</dbReference>